<dbReference type="PANTHER" id="PTHR46844:SF1">
    <property type="entry name" value="SLR5058 PROTEIN"/>
    <property type="match status" value="1"/>
</dbReference>
<evidence type="ECO:0000313" key="8">
    <source>
        <dbReference type="Proteomes" id="UP000236729"/>
    </source>
</evidence>
<reference evidence="5" key="1">
    <citation type="submission" date="2016-10" db="EMBL/GenBank/DDBJ databases">
        <authorList>
            <person name="de Groot N.N."/>
        </authorList>
    </citation>
    <scope>NUCLEOTIDE SEQUENCE [LARGE SCALE GENOMIC DNA]</scope>
    <source>
        <strain evidence="5">ATCC 20501</strain>
    </source>
</reference>
<dbReference type="Proteomes" id="UP000199690">
    <property type="component" value="Unassembled WGS sequence"/>
</dbReference>
<dbReference type="Gene3D" id="3.80.10.10">
    <property type="entry name" value="Ribonuclease Inhibitor"/>
    <property type="match status" value="1"/>
</dbReference>
<dbReference type="SUPFAM" id="SSF52540">
    <property type="entry name" value="P-loop containing nucleoside triphosphate hydrolases"/>
    <property type="match status" value="1"/>
</dbReference>
<feature type="domain" description="NACHT" evidence="4">
    <location>
        <begin position="281"/>
        <end position="618"/>
    </location>
</feature>
<dbReference type="Pfam" id="PF22733">
    <property type="entry name" value="NNH1"/>
    <property type="match status" value="1"/>
</dbReference>
<dbReference type="PROSITE" id="PS50837">
    <property type="entry name" value="NACHT"/>
    <property type="match status" value="1"/>
</dbReference>
<dbReference type="InterPro" id="IPR027417">
    <property type="entry name" value="P-loop_NTPase"/>
</dbReference>
<evidence type="ECO:0000256" key="2">
    <source>
        <dbReference type="ARBA" id="ARBA00022840"/>
    </source>
</evidence>
<dbReference type="Gene3D" id="3.40.50.300">
    <property type="entry name" value="P-loop containing nucleotide triphosphate hydrolases"/>
    <property type="match status" value="1"/>
</dbReference>
<protein>
    <submittedName>
        <fullName evidence="5">NACHT domain-containing protein</fullName>
    </submittedName>
</protein>
<dbReference type="InterPro" id="IPR032675">
    <property type="entry name" value="LRR_dom_sf"/>
</dbReference>
<organism evidence="5 8">
    <name type="scientific">Saccharopolyspora kobensis</name>
    <dbReference type="NCBI Taxonomy" id="146035"/>
    <lineage>
        <taxon>Bacteria</taxon>
        <taxon>Bacillati</taxon>
        <taxon>Actinomycetota</taxon>
        <taxon>Actinomycetes</taxon>
        <taxon>Pseudonocardiales</taxon>
        <taxon>Pseudonocardiaceae</taxon>
        <taxon>Saccharopolyspora</taxon>
    </lineage>
</organism>
<dbReference type="GO" id="GO:0005524">
    <property type="term" value="F:ATP binding"/>
    <property type="evidence" value="ECO:0007669"/>
    <property type="project" value="UniProtKB-KW"/>
</dbReference>
<dbReference type="RefSeq" id="WP_093348851.1">
    <property type="nucleotide sequence ID" value="NZ_FNVB01000005.1"/>
</dbReference>
<reference evidence="7 8" key="2">
    <citation type="submission" date="2016-10" db="EMBL/GenBank/DDBJ databases">
        <authorList>
            <person name="Varghese N."/>
            <person name="Submissions S."/>
        </authorList>
    </citation>
    <scope>NUCLEOTIDE SEQUENCE [LARGE SCALE GENOMIC DNA]</scope>
    <source>
        <strain evidence="8">ATCC 20501</strain>
        <strain evidence="6 7">CGMCC 4.3529</strain>
    </source>
</reference>
<keyword evidence="1" id="KW-0547">Nucleotide-binding</keyword>
<dbReference type="SMR" id="A0A1H6CSC1"/>
<dbReference type="InterPro" id="IPR054547">
    <property type="entry name" value="NNH1"/>
</dbReference>
<evidence type="ECO:0000313" key="7">
    <source>
        <dbReference type="Proteomes" id="UP000199690"/>
    </source>
</evidence>
<evidence type="ECO:0000313" key="6">
    <source>
        <dbReference type="EMBL" id="SFC97995.1"/>
    </source>
</evidence>
<sequence>MSGLETAFLRTGGAVVKHVATTWLTRKKAETRRGADLSDLIALRFAGLRERDRRALRRKLEEVGEIAGERLEELCAREFSALEDNERLAALNAVVDALDEADLSDTALLGADLDPIALAKEVRRQIPSAPTRAGLSEPARALFDRALDLSCVQLVHLARELPEFDSRLSEESLRRATATLSGIDQILDRMPLTSLDAPTGTSHDGQFRRRYLDLIARHHDDLELIGVSIRSFRPKTKLSVAYLSLTVNGDVHGRADDASWFLHGEHHGGTMRVEGALSASDRMLVRGEAGSGKSTLLRWITVQAARERFTAALGKWNGCVPVLIKLRSHTGDRLPQPEQFLDQSGLMLGPVPDGWMHRQLLDGRVLLLVDGVDELAEGERPKVRRWLDSLLKSYPGTNIVVTTRPAAAGTKWLHAEGFSAVDLEPMTPADIQDFVGRWHDALLQADTGALPFSRADVETHHRGLLANLDARGHLRNLARSPLMCAMLCALNLDRSGNLPRDRKSLYEAALEMLLDRRDTVRGIPSNNGITLEYREKLVLLQDLAFWLNLNGRAELDRATAVDRISRKLRTMPTVDVDADACLKHLIERSGVIREPAEGRIDFVHRTFQEFLAACEVSEEGHVGLLVDKAGSDQWRETIIMAAGLLNRPERARLLTDILDLADRASPKQRRRLRLLAATCTESVHELPSEALDRVNTCVGSLVPPRNTTESRSLATIGESVLDRLPRDLSELTESQAAACAYTAALVNGPKALRLMENYAADPRLSVQAELIDAWPLFNPERYAKQVLANAPLHDGAVLVNEVRLLPHLHHLSRLDRAHLDILNWRDAYWEYIAATPKLVSLDITAQEDFAFRPLPSVLGATYVRLHSSGEIHNTAALAALRNVRELRIRQNAKPIENIDCLAEPSPVETLYLNRVDDRAALRPLSRLVSAVNINLHGPTAERWMDDLPNPEKVLDLVAHDTSPSSTSYIGERCPQLRWLALRNAPALHELRFDTLPNLESLSLPDLSACSEWTSLNGLSHLRKVYLSTAGAIDVSDLGKADLTVFVGKKTEVAGADASAVRIGRIRSAKPDQLRRAKHFIYRRFASDGHTGNREPAFSAKPLPGPRWLG</sequence>
<evidence type="ECO:0000313" key="5">
    <source>
        <dbReference type="EMBL" id="SEG75932.1"/>
    </source>
</evidence>
<accession>A0A1H6CSC1</accession>
<name>A0A1H6CSC1_9PSEU</name>
<proteinExistence type="predicted"/>
<evidence type="ECO:0000256" key="1">
    <source>
        <dbReference type="ARBA" id="ARBA00022741"/>
    </source>
</evidence>
<evidence type="ECO:0000256" key="3">
    <source>
        <dbReference type="SAM" id="MobiDB-lite"/>
    </source>
</evidence>
<gene>
    <name evidence="5" type="ORF">SAMN02982929_03495</name>
    <name evidence="6" type="ORF">SAMN05216506_10289</name>
</gene>
<dbReference type="PANTHER" id="PTHR46844">
    <property type="entry name" value="SLR5058 PROTEIN"/>
    <property type="match status" value="1"/>
</dbReference>
<dbReference type="EMBL" id="FOME01000002">
    <property type="protein sequence ID" value="SFC97995.1"/>
    <property type="molecule type" value="Genomic_DNA"/>
</dbReference>
<evidence type="ECO:0000259" key="4">
    <source>
        <dbReference type="PROSITE" id="PS50837"/>
    </source>
</evidence>
<dbReference type="SUPFAM" id="SSF52058">
    <property type="entry name" value="L domain-like"/>
    <property type="match status" value="1"/>
</dbReference>
<accession>A0A1I1NKI9</accession>
<dbReference type="InterPro" id="IPR007111">
    <property type="entry name" value="NACHT_NTPase"/>
</dbReference>
<keyword evidence="7" id="KW-1185">Reference proteome</keyword>
<keyword evidence="2" id="KW-0067">ATP-binding</keyword>
<feature type="region of interest" description="Disordered" evidence="3">
    <location>
        <begin position="1090"/>
        <end position="1109"/>
    </location>
</feature>
<dbReference type="Pfam" id="PF05729">
    <property type="entry name" value="NACHT"/>
    <property type="match status" value="1"/>
</dbReference>
<dbReference type="AlphaFoldDB" id="A0A1H6CSC1"/>
<dbReference type="Proteomes" id="UP000236729">
    <property type="component" value="Unassembled WGS sequence"/>
</dbReference>
<dbReference type="EMBL" id="FNVB01000005">
    <property type="protein sequence ID" value="SEG75932.1"/>
    <property type="molecule type" value="Genomic_DNA"/>
</dbReference>